<dbReference type="PANTHER" id="PTHR33978">
    <property type="entry name" value="SERINE/THREONINE-KINASE"/>
    <property type="match status" value="1"/>
</dbReference>
<dbReference type="InParanoid" id="A0A200PRJ1"/>
<keyword evidence="3" id="KW-1185">Reference proteome</keyword>
<dbReference type="Proteomes" id="UP000195402">
    <property type="component" value="Unassembled WGS sequence"/>
</dbReference>
<dbReference type="PANTHER" id="PTHR33978:SF18">
    <property type="entry name" value="OS01G0656300 PROTEIN"/>
    <property type="match status" value="1"/>
</dbReference>
<proteinExistence type="predicted"/>
<reference evidence="2 3" key="1">
    <citation type="journal article" date="2017" name="Mol. Plant">
        <title>The Genome of Medicinal Plant Macleaya cordata Provides New Insights into Benzylisoquinoline Alkaloids Metabolism.</title>
        <authorList>
            <person name="Liu X."/>
            <person name="Liu Y."/>
            <person name="Huang P."/>
            <person name="Ma Y."/>
            <person name="Qing Z."/>
            <person name="Tang Q."/>
            <person name="Cao H."/>
            <person name="Cheng P."/>
            <person name="Zheng Y."/>
            <person name="Yuan Z."/>
            <person name="Zhou Y."/>
            <person name="Liu J."/>
            <person name="Tang Z."/>
            <person name="Zhuo Y."/>
            <person name="Zhang Y."/>
            <person name="Yu L."/>
            <person name="Huang J."/>
            <person name="Yang P."/>
            <person name="Peng Q."/>
            <person name="Zhang J."/>
            <person name="Jiang W."/>
            <person name="Zhang Z."/>
            <person name="Lin K."/>
            <person name="Ro D.K."/>
            <person name="Chen X."/>
            <person name="Xiong X."/>
            <person name="Shang Y."/>
            <person name="Huang S."/>
            <person name="Zeng J."/>
        </authorList>
    </citation>
    <scope>NUCLEOTIDE SEQUENCE [LARGE SCALE GENOMIC DNA]</scope>
    <source>
        <strain evidence="3">cv. BLH2017</strain>
        <tissue evidence="2">Root</tissue>
    </source>
</reference>
<feature type="region of interest" description="Disordered" evidence="1">
    <location>
        <begin position="55"/>
        <end position="90"/>
    </location>
</feature>
<name>A0A200PRJ1_MACCD</name>
<evidence type="ECO:0000313" key="2">
    <source>
        <dbReference type="EMBL" id="OVA00847.1"/>
    </source>
</evidence>
<feature type="compositionally biased region" description="Low complexity" evidence="1">
    <location>
        <begin position="62"/>
        <end position="77"/>
    </location>
</feature>
<dbReference type="EMBL" id="MVGT01004286">
    <property type="protein sequence ID" value="OVA00847.1"/>
    <property type="molecule type" value="Genomic_DNA"/>
</dbReference>
<protein>
    <submittedName>
        <fullName evidence="2">Uncharacterized protein</fullName>
    </submittedName>
</protein>
<evidence type="ECO:0000256" key="1">
    <source>
        <dbReference type="SAM" id="MobiDB-lite"/>
    </source>
</evidence>
<dbReference type="AlphaFoldDB" id="A0A200PRJ1"/>
<dbReference type="OMA" id="AASIWDC"/>
<dbReference type="OrthoDB" id="1920208at2759"/>
<feature type="region of interest" description="Disordered" evidence="1">
    <location>
        <begin position="1"/>
        <end position="22"/>
    </location>
</feature>
<comment type="caution">
    <text evidence="2">The sequence shown here is derived from an EMBL/GenBank/DDBJ whole genome shotgun (WGS) entry which is preliminary data.</text>
</comment>
<organism evidence="2 3">
    <name type="scientific">Macleaya cordata</name>
    <name type="common">Five-seeded plume-poppy</name>
    <name type="synonym">Bocconia cordata</name>
    <dbReference type="NCBI Taxonomy" id="56857"/>
    <lineage>
        <taxon>Eukaryota</taxon>
        <taxon>Viridiplantae</taxon>
        <taxon>Streptophyta</taxon>
        <taxon>Embryophyta</taxon>
        <taxon>Tracheophyta</taxon>
        <taxon>Spermatophyta</taxon>
        <taxon>Magnoliopsida</taxon>
        <taxon>Ranunculales</taxon>
        <taxon>Papaveraceae</taxon>
        <taxon>Papaveroideae</taxon>
        <taxon>Macleaya</taxon>
    </lineage>
</organism>
<accession>A0A200PRJ1</accession>
<gene>
    <name evidence="2" type="ORF">BVC80_1075g19</name>
</gene>
<feature type="compositionally biased region" description="Polar residues" evidence="1">
    <location>
        <begin position="78"/>
        <end position="88"/>
    </location>
</feature>
<evidence type="ECO:0000313" key="3">
    <source>
        <dbReference type="Proteomes" id="UP000195402"/>
    </source>
</evidence>
<sequence length="132" mass="15035">MTKIEEEQEEGNEEQEEEEDISVWDCGSPLYDSFELVSLNNLIDRNLAALPFSVGSKRLSDGSDSIRSSLSRSETGSNTTIQWSTSKVGSVMSEPMGRTMLKRKINVERKEKAKRLKIGFRGFCFPFGFWRK</sequence>